<accession>A0A9D4Z4R3</accession>
<dbReference type="AlphaFoldDB" id="A0A9D4Z4R3"/>
<keyword evidence="2" id="KW-1185">Reference proteome</keyword>
<comment type="caution">
    <text evidence="1">The sequence shown here is derived from an EMBL/GenBank/DDBJ whole genome shotgun (WGS) entry which is preliminary data.</text>
</comment>
<gene>
    <name evidence="1" type="ORF">GOP47_0024892</name>
</gene>
<name>A0A9D4Z4R3_ADICA</name>
<dbReference type="Proteomes" id="UP000886520">
    <property type="component" value="Chromosome 24"/>
</dbReference>
<protein>
    <submittedName>
        <fullName evidence="1">Uncharacterized protein</fullName>
    </submittedName>
</protein>
<evidence type="ECO:0000313" key="1">
    <source>
        <dbReference type="EMBL" id="KAI5060472.1"/>
    </source>
</evidence>
<dbReference type="OrthoDB" id="1975815at2759"/>
<proteinExistence type="predicted"/>
<sequence length="145" mass="16719">MKISCVKKASRKRKMTEKMKSLCELDHSRKTSSSKEKVACKRVNDAKNGGDEILNVHSYNEQDMKTIMLVYMQKKSVHDIYFSLRKTYVCLKKEDKSFYSFCNDSKSPSSHMMIKLISSWLVFMKKIVVKGCTSLSAKNVQLLSL</sequence>
<organism evidence="1 2">
    <name type="scientific">Adiantum capillus-veneris</name>
    <name type="common">Maidenhair fern</name>
    <dbReference type="NCBI Taxonomy" id="13818"/>
    <lineage>
        <taxon>Eukaryota</taxon>
        <taxon>Viridiplantae</taxon>
        <taxon>Streptophyta</taxon>
        <taxon>Embryophyta</taxon>
        <taxon>Tracheophyta</taxon>
        <taxon>Polypodiopsida</taxon>
        <taxon>Polypodiidae</taxon>
        <taxon>Polypodiales</taxon>
        <taxon>Pteridineae</taxon>
        <taxon>Pteridaceae</taxon>
        <taxon>Vittarioideae</taxon>
        <taxon>Adiantum</taxon>
    </lineage>
</organism>
<reference evidence="1" key="1">
    <citation type="submission" date="2021-01" db="EMBL/GenBank/DDBJ databases">
        <title>Adiantum capillus-veneris genome.</title>
        <authorList>
            <person name="Fang Y."/>
            <person name="Liao Q."/>
        </authorList>
    </citation>
    <scope>NUCLEOTIDE SEQUENCE</scope>
    <source>
        <strain evidence="1">H3</strain>
        <tissue evidence="1">Leaf</tissue>
    </source>
</reference>
<dbReference type="EMBL" id="JABFUD020000024">
    <property type="protein sequence ID" value="KAI5060472.1"/>
    <property type="molecule type" value="Genomic_DNA"/>
</dbReference>
<evidence type="ECO:0000313" key="2">
    <source>
        <dbReference type="Proteomes" id="UP000886520"/>
    </source>
</evidence>